<evidence type="ECO:0000313" key="7">
    <source>
        <dbReference type="EMBL" id="KAK9810109.1"/>
    </source>
</evidence>
<dbReference type="CDD" id="cd01851">
    <property type="entry name" value="GBP"/>
    <property type="match status" value="1"/>
</dbReference>
<evidence type="ECO:0000256" key="4">
    <source>
        <dbReference type="PROSITE-ProRule" id="PRU01052"/>
    </source>
</evidence>
<keyword evidence="3" id="KW-0342">GTP-binding</keyword>
<accession>A0AAW1PPS5</accession>
<keyword evidence="8" id="KW-1185">Reference proteome</keyword>
<feature type="chain" id="PRO_5043497735" description="GB1/RHD3-type G domain-containing protein" evidence="5">
    <location>
        <begin position="23"/>
        <end position="550"/>
    </location>
</feature>
<keyword evidence="1" id="KW-0547">Nucleotide-binding</keyword>
<evidence type="ECO:0000259" key="6">
    <source>
        <dbReference type="PROSITE" id="PS51715"/>
    </source>
</evidence>
<dbReference type="Pfam" id="PF02263">
    <property type="entry name" value="GBP"/>
    <property type="match status" value="1"/>
</dbReference>
<sequence>MKLLCVLAAVLVVVLLTAQGYSRPLESSLQDLRKPFAVVEPIEGHTKLQLNEAGLDTLRKILGPVLPVVVIGPYRSGKSFLLNQLLGIGCEVGFGVGHTRSTQTKGVWIWGEPQPAVVNGRPVSLVYVDTEGFESTGKADAYDDRIFALSTLISAVLVYNLPETIRESDIEKLSFAVELAEGFYGDVQKGQAAPVAPGAMLWLIQRDFLEGKTVNQMVREALAPVDNPSGDKDIGQVNKIRESLQLIAANSSAFGLRQPHLERTRLCQLDDAALDPGYVAQRAALRRLVHRLAQPKVVNGKELTGPDLADLISRMVLALNSRDIPTAGSILEHFNRELMAKVEAQYVASLLEMRLPMDETSLQAWHAKAVDSALARFDAEKFGNDLHSQAGSLREQLQAAMEKEFEARRTGNRLESIRVCERLEQTCEDLLEREQRVRLPSTGRFSDRFARCRANFASLCIGPAHSQQAERLDKAWRREAGRFTHDYNDKLFNGLVVLMLIDIMVFRFLVKISIMETLGWVAFVFLQVYPKLYLNGGSAYDRDDVRDLNV</sequence>
<evidence type="ECO:0000256" key="2">
    <source>
        <dbReference type="ARBA" id="ARBA00022801"/>
    </source>
</evidence>
<dbReference type="GO" id="GO:0005525">
    <property type="term" value="F:GTP binding"/>
    <property type="evidence" value="ECO:0007669"/>
    <property type="project" value="UniProtKB-KW"/>
</dbReference>
<evidence type="ECO:0000256" key="5">
    <source>
        <dbReference type="SAM" id="SignalP"/>
    </source>
</evidence>
<evidence type="ECO:0000256" key="3">
    <source>
        <dbReference type="ARBA" id="ARBA00023134"/>
    </source>
</evidence>
<feature type="domain" description="GB1/RHD3-type G" evidence="6">
    <location>
        <begin position="62"/>
        <end position="181"/>
    </location>
</feature>
<keyword evidence="5" id="KW-0732">Signal</keyword>
<dbReference type="InterPro" id="IPR015894">
    <property type="entry name" value="Guanylate-bd_N"/>
</dbReference>
<dbReference type="PROSITE" id="PS51715">
    <property type="entry name" value="G_GB1_RHD3"/>
    <property type="match status" value="1"/>
</dbReference>
<dbReference type="Gene3D" id="3.40.50.300">
    <property type="entry name" value="P-loop containing nucleotide triphosphate hydrolases"/>
    <property type="match status" value="1"/>
</dbReference>
<dbReference type="GO" id="GO:0003924">
    <property type="term" value="F:GTPase activity"/>
    <property type="evidence" value="ECO:0007669"/>
    <property type="project" value="InterPro"/>
</dbReference>
<gene>
    <name evidence="7" type="ORF">WJX72_005008</name>
</gene>
<dbReference type="InterPro" id="IPR030386">
    <property type="entry name" value="G_GB1_RHD3_dom"/>
</dbReference>
<dbReference type="Gene3D" id="1.20.1000.10">
    <property type="entry name" value="Guanylate-binding protein, C-terminal domain"/>
    <property type="match status" value="1"/>
</dbReference>
<dbReference type="EMBL" id="JALJOR010000010">
    <property type="protein sequence ID" value="KAK9810109.1"/>
    <property type="molecule type" value="Genomic_DNA"/>
</dbReference>
<organism evidence="7 8">
    <name type="scientific">[Myrmecia] bisecta</name>
    <dbReference type="NCBI Taxonomy" id="41462"/>
    <lineage>
        <taxon>Eukaryota</taxon>
        <taxon>Viridiplantae</taxon>
        <taxon>Chlorophyta</taxon>
        <taxon>core chlorophytes</taxon>
        <taxon>Trebouxiophyceae</taxon>
        <taxon>Trebouxiales</taxon>
        <taxon>Trebouxiaceae</taxon>
        <taxon>Myrmecia</taxon>
    </lineage>
</organism>
<dbReference type="InterPro" id="IPR036543">
    <property type="entry name" value="Guanylate-bd_C_sf"/>
</dbReference>
<evidence type="ECO:0000256" key="1">
    <source>
        <dbReference type="ARBA" id="ARBA00022741"/>
    </source>
</evidence>
<dbReference type="AlphaFoldDB" id="A0AAW1PPS5"/>
<dbReference type="Proteomes" id="UP001489004">
    <property type="component" value="Unassembled WGS sequence"/>
</dbReference>
<name>A0AAW1PPS5_9CHLO</name>
<dbReference type="InterPro" id="IPR027417">
    <property type="entry name" value="P-loop_NTPase"/>
</dbReference>
<evidence type="ECO:0000313" key="8">
    <source>
        <dbReference type="Proteomes" id="UP001489004"/>
    </source>
</evidence>
<comment type="similarity">
    <text evidence="4">Belongs to the TRAFAC class dynamin-like GTPase superfamily. GB1/RHD3 GTPase family.</text>
</comment>
<dbReference type="SUPFAM" id="SSF52540">
    <property type="entry name" value="P-loop containing nucleoside triphosphate hydrolases"/>
    <property type="match status" value="1"/>
</dbReference>
<proteinExistence type="inferred from homology"/>
<reference evidence="7 8" key="1">
    <citation type="journal article" date="2024" name="Nat. Commun.">
        <title>Phylogenomics reveals the evolutionary origins of lichenization in chlorophyte algae.</title>
        <authorList>
            <person name="Puginier C."/>
            <person name="Libourel C."/>
            <person name="Otte J."/>
            <person name="Skaloud P."/>
            <person name="Haon M."/>
            <person name="Grisel S."/>
            <person name="Petersen M."/>
            <person name="Berrin J.G."/>
            <person name="Delaux P.M."/>
            <person name="Dal Grande F."/>
            <person name="Keller J."/>
        </authorList>
    </citation>
    <scope>NUCLEOTIDE SEQUENCE [LARGE SCALE GENOMIC DNA]</scope>
    <source>
        <strain evidence="7 8">SAG 2043</strain>
    </source>
</reference>
<keyword evidence="2" id="KW-0378">Hydrolase</keyword>
<dbReference type="PANTHER" id="PTHR10751">
    <property type="entry name" value="GUANYLATE BINDING PROTEIN"/>
    <property type="match status" value="1"/>
</dbReference>
<comment type="caution">
    <text evidence="7">The sequence shown here is derived from an EMBL/GenBank/DDBJ whole genome shotgun (WGS) entry which is preliminary data.</text>
</comment>
<protein>
    <recommendedName>
        <fullName evidence="6">GB1/RHD3-type G domain-containing protein</fullName>
    </recommendedName>
</protein>
<feature type="signal peptide" evidence="5">
    <location>
        <begin position="1"/>
        <end position="22"/>
    </location>
</feature>
<dbReference type="SUPFAM" id="SSF48340">
    <property type="entry name" value="Interferon-induced guanylate-binding protein 1 (GBP1), C-terminal domain"/>
    <property type="match status" value="1"/>
</dbReference>